<dbReference type="Gene3D" id="3.90.1150.10">
    <property type="entry name" value="Aspartate Aminotransferase, domain 1"/>
    <property type="match status" value="1"/>
</dbReference>
<evidence type="ECO:0000256" key="1">
    <source>
        <dbReference type="ARBA" id="ARBA00001933"/>
    </source>
</evidence>
<dbReference type="Pfam" id="PF00266">
    <property type="entry name" value="Aminotran_5"/>
    <property type="match status" value="1"/>
</dbReference>
<dbReference type="GO" id="GO:0051536">
    <property type="term" value="F:iron-sulfur cluster binding"/>
    <property type="evidence" value="ECO:0007669"/>
    <property type="project" value="UniProtKB-KW"/>
</dbReference>
<comment type="cofactor">
    <cofactor evidence="1 10">
        <name>pyridoxal 5'-phosphate</name>
        <dbReference type="ChEBI" id="CHEBI:597326"/>
    </cofactor>
</comment>
<evidence type="ECO:0000256" key="5">
    <source>
        <dbReference type="ARBA" id="ARBA00022723"/>
    </source>
</evidence>
<protein>
    <recommendedName>
        <fullName evidence="3">cysteine desulfurase</fullName>
        <ecNumber evidence="3">2.8.1.7</ecNumber>
    </recommendedName>
</protein>
<name>A0A5C5YPT6_9BACT</name>
<evidence type="ECO:0000256" key="3">
    <source>
        <dbReference type="ARBA" id="ARBA00012239"/>
    </source>
</evidence>
<evidence type="ECO:0000256" key="9">
    <source>
        <dbReference type="ARBA" id="ARBA00050776"/>
    </source>
</evidence>
<comment type="similarity">
    <text evidence="2">Belongs to the class-V pyridoxal-phosphate-dependent aminotransferase family. NifS/IscS subfamily.</text>
</comment>
<keyword evidence="6" id="KW-0663">Pyridoxal phosphate</keyword>
<dbReference type="InterPro" id="IPR015424">
    <property type="entry name" value="PyrdxlP-dep_Trfase"/>
</dbReference>
<dbReference type="InterPro" id="IPR016454">
    <property type="entry name" value="Cysteine_dSase"/>
</dbReference>
<sequence length="400" mass="41762">MRVYMDNHATTRVDPRVVEAMLPYFTEEYGNPGSVGHEAGDAAREAVEQSRATIAAAIGAMPAEVVFTSGATESNNLAIAGVATRRRRRGDHLVSVATEHAAVLGPLRRLEKQGYGLTLLEVEQHGSQSAGRLRPEDLASALTDETCLASVMLANNEIGVVQPVAELALLCHGRGVPLHCDATQGVGRLPVDVGRLGVDLMSFTAHKLYGPKGIGALYVRGSGSGDRPAVRLEPQIVGGGQQQGRRSGTLNVPGIVGFARAVELAVEELAAEVQRLAALRDDLWRRLEALGLGAELCGPGLDAVDQSGGPLRLPGNLDVTFPGLDGESLLLRLGGLAVSSGAACSSSDPSPSHVLRAIGLNEDQARSSLRFGLGRFNTAGDVEFAAEKVAAAAAELKRLG</sequence>
<accession>A0A5C5YPT6</accession>
<dbReference type="PIRSF" id="PIRSF005572">
    <property type="entry name" value="NifS"/>
    <property type="match status" value="1"/>
</dbReference>
<proteinExistence type="inferred from homology"/>
<dbReference type="OrthoDB" id="9808002at2"/>
<dbReference type="PANTHER" id="PTHR11601:SF34">
    <property type="entry name" value="CYSTEINE DESULFURASE"/>
    <property type="match status" value="1"/>
</dbReference>
<evidence type="ECO:0000256" key="10">
    <source>
        <dbReference type="RuleBase" id="RU004504"/>
    </source>
</evidence>
<dbReference type="InterPro" id="IPR020578">
    <property type="entry name" value="Aminotrans_V_PyrdxlP_BS"/>
</dbReference>
<dbReference type="PROSITE" id="PS00595">
    <property type="entry name" value="AA_TRANSFER_CLASS_5"/>
    <property type="match status" value="1"/>
</dbReference>
<evidence type="ECO:0000256" key="4">
    <source>
        <dbReference type="ARBA" id="ARBA00022679"/>
    </source>
</evidence>
<comment type="caution">
    <text evidence="12">The sequence shown here is derived from an EMBL/GenBank/DDBJ whole genome shotgun (WGS) entry which is preliminary data.</text>
</comment>
<dbReference type="Gene3D" id="3.40.640.10">
    <property type="entry name" value="Type I PLP-dependent aspartate aminotransferase-like (Major domain)"/>
    <property type="match status" value="1"/>
</dbReference>
<dbReference type="InterPro" id="IPR015421">
    <property type="entry name" value="PyrdxlP-dep_Trfase_major"/>
</dbReference>
<dbReference type="GO" id="GO:0031071">
    <property type="term" value="F:cysteine desulfurase activity"/>
    <property type="evidence" value="ECO:0007669"/>
    <property type="project" value="UniProtKB-EC"/>
</dbReference>
<dbReference type="AlphaFoldDB" id="A0A5C5YPT6"/>
<evidence type="ECO:0000256" key="8">
    <source>
        <dbReference type="ARBA" id="ARBA00023014"/>
    </source>
</evidence>
<dbReference type="InterPro" id="IPR015422">
    <property type="entry name" value="PyrdxlP-dep_Trfase_small"/>
</dbReference>
<evidence type="ECO:0000256" key="6">
    <source>
        <dbReference type="ARBA" id="ARBA00022898"/>
    </source>
</evidence>
<keyword evidence="13" id="KW-1185">Reference proteome</keyword>
<dbReference type="EC" id="2.8.1.7" evidence="3"/>
<dbReference type="RefSeq" id="WP_146586908.1">
    <property type="nucleotide sequence ID" value="NZ_SJPO01000005.1"/>
</dbReference>
<comment type="catalytic activity">
    <reaction evidence="9">
        <text>(sulfur carrier)-H + L-cysteine = (sulfur carrier)-SH + L-alanine</text>
        <dbReference type="Rhea" id="RHEA:43892"/>
        <dbReference type="Rhea" id="RHEA-COMP:14737"/>
        <dbReference type="Rhea" id="RHEA-COMP:14739"/>
        <dbReference type="ChEBI" id="CHEBI:29917"/>
        <dbReference type="ChEBI" id="CHEBI:35235"/>
        <dbReference type="ChEBI" id="CHEBI:57972"/>
        <dbReference type="ChEBI" id="CHEBI:64428"/>
        <dbReference type="EC" id="2.8.1.7"/>
    </reaction>
</comment>
<evidence type="ECO:0000259" key="11">
    <source>
        <dbReference type="Pfam" id="PF00266"/>
    </source>
</evidence>
<dbReference type="GO" id="GO:0046872">
    <property type="term" value="F:metal ion binding"/>
    <property type="evidence" value="ECO:0007669"/>
    <property type="project" value="UniProtKB-KW"/>
</dbReference>
<dbReference type="EMBL" id="SJPO01000005">
    <property type="protein sequence ID" value="TWT76839.1"/>
    <property type="molecule type" value="Genomic_DNA"/>
</dbReference>
<keyword evidence="5" id="KW-0479">Metal-binding</keyword>
<evidence type="ECO:0000256" key="7">
    <source>
        <dbReference type="ARBA" id="ARBA00023004"/>
    </source>
</evidence>
<keyword evidence="8" id="KW-0411">Iron-sulfur</keyword>
<evidence type="ECO:0000256" key="2">
    <source>
        <dbReference type="ARBA" id="ARBA00006490"/>
    </source>
</evidence>
<gene>
    <name evidence="12" type="primary">iscS_1</name>
    <name evidence="12" type="ORF">Pla123a_22620</name>
</gene>
<organism evidence="12 13">
    <name type="scientific">Posidoniimonas polymericola</name>
    <dbReference type="NCBI Taxonomy" id="2528002"/>
    <lineage>
        <taxon>Bacteria</taxon>
        <taxon>Pseudomonadati</taxon>
        <taxon>Planctomycetota</taxon>
        <taxon>Planctomycetia</taxon>
        <taxon>Pirellulales</taxon>
        <taxon>Lacipirellulaceae</taxon>
        <taxon>Posidoniimonas</taxon>
    </lineage>
</organism>
<keyword evidence="7" id="KW-0408">Iron</keyword>
<dbReference type="SUPFAM" id="SSF53383">
    <property type="entry name" value="PLP-dependent transferases"/>
    <property type="match status" value="1"/>
</dbReference>
<dbReference type="Proteomes" id="UP000318478">
    <property type="component" value="Unassembled WGS sequence"/>
</dbReference>
<reference evidence="12 13" key="1">
    <citation type="submission" date="2019-02" db="EMBL/GenBank/DDBJ databases">
        <title>Deep-cultivation of Planctomycetes and their phenomic and genomic characterization uncovers novel biology.</title>
        <authorList>
            <person name="Wiegand S."/>
            <person name="Jogler M."/>
            <person name="Boedeker C."/>
            <person name="Pinto D."/>
            <person name="Vollmers J."/>
            <person name="Rivas-Marin E."/>
            <person name="Kohn T."/>
            <person name="Peeters S.H."/>
            <person name="Heuer A."/>
            <person name="Rast P."/>
            <person name="Oberbeckmann S."/>
            <person name="Bunk B."/>
            <person name="Jeske O."/>
            <person name="Meyerdierks A."/>
            <person name="Storesund J.E."/>
            <person name="Kallscheuer N."/>
            <person name="Luecker S."/>
            <person name="Lage O.M."/>
            <person name="Pohl T."/>
            <person name="Merkel B.J."/>
            <person name="Hornburger P."/>
            <person name="Mueller R.-W."/>
            <person name="Bruemmer F."/>
            <person name="Labrenz M."/>
            <person name="Spormann A.M."/>
            <person name="Op Den Camp H."/>
            <person name="Overmann J."/>
            <person name="Amann R."/>
            <person name="Jetten M.S.M."/>
            <person name="Mascher T."/>
            <person name="Medema M.H."/>
            <person name="Devos D.P."/>
            <person name="Kaster A.-K."/>
            <person name="Ovreas L."/>
            <person name="Rohde M."/>
            <person name="Galperin M.Y."/>
            <person name="Jogler C."/>
        </authorList>
    </citation>
    <scope>NUCLEOTIDE SEQUENCE [LARGE SCALE GENOMIC DNA]</scope>
    <source>
        <strain evidence="12 13">Pla123a</strain>
    </source>
</reference>
<dbReference type="PANTHER" id="PTHR11601">
    <property type="entry name" value="CYSTEINE DESULFURYLASE FAMILY MEMBER"/>
    <property type="match status" value="1"/>
</dbReference>
<dbReference type="InterPro" id="IPR000192">
    <property type="entry name" value="Aminotrans_V_dom"/>
</dbReference>
<evidence type="ECO:0000313" key="13">
    <source>
        <dbReference type="Proteomes" id="UP000318478"/>
    </source>
</evidence>
<evidence type="ECO:0000313" key="12">
    <source>
        <dbReference type="EMBL" id="TWT76839.1"/>
    </source>
</evidence>
<feature type="domain" description="Aminotransferase class V" evidence="11">
    <location>
        <begin position="3"/>
        <end position="383"/>
    </location>
</feature>
<keyword evidence="4 12" id="KW-0808">Transferase</keyword>